<feature type="signal peptide" evidence="2">
    <location>
        <begin position="1"/>
        <end position="25"/>
    </location>
</feature>
<evidence type="ECO:0000313" key="3">
    <source>
        <dbReference type="Proteomes" id="UP000050792"/>
    </source>
</evidence>
<reference evidence="3" key="1">
    <citation type="submission" date="2022-06" db="EMBL/GenBank/DDBJ databases">
        <authorList>
            <person name="Berger JAMES D."/>
            <person name="Berger JAMES D."/>
        </authorList>
    </citation>
    <scope>NUCLEOTIDE SEQUENCE [LARGE SCALE GENOMIC DNA]</scope>
</reference>
<organism evidence="3 4">
    <name type="scientific">Schistosoma rodhaini</name>
    <dbReference type="NCBI Taxonomy" id="6188"/>
    <lineage>
        <taxon>Eukaryota</taxon>
        <taxon>Metazoa</taxon>
        <taxon>Spiralia</taxon>
        <taxon>Lophotrochozoa</taxon>
        <taxon>Platyhelminthes</taxon>
        <taxon>Trematoda</taxon>
        <taxon>Digenea</taxon>
        <taxon>Strigeidida</taxon>
        <taxon>Schistosomatoidea</taxon>
        <taxon>Schistosomatidae</taxon>
        <taxon>Schistosoma</taxon>
    </lineage>
</organism>
<accession>A0A183R9U7</accession>
<dbReference type="AlphaFoldDB" id="A0A183R9U7"/>
<evidence type="ECO:0000313" key="4">
    <source>
        <dbReference type="WBParaSite" id="SRDH1_22410.1"/>
    </source>
</evidence>
<keyword evidence="2" id="KW-0732">Signal</keyword>
<keyword evidence="3" id="KW-1185">Reference proteome</keyword>
<evidence type="ECO:0000256" key="2">
    <source>
        <dbReference type="SAM" id="SignalP"/>
    </source>
</evidence>
<evidence type="ECO:0000256" key="1">
    <source>
        <dbReference type="SAM" id="MobiDB-lite"/>
    </source>
</evidence>
<proteinExistence type="predicted"/>
<protein>
    <submittedName>
        <fullName evidence="4">Uncharacterized protein</fullName>
    </submittedName>
</protein>
<dbReference type="Proteomes" id="UP000050792">
    <property type="component" value="Unassembled WGS sequence"/>
</dbReference>
<feature type="chain" id="PRO_5043657774" evidence="2">
    <location>
        <begin position="26"/>
        <end position="310"/>
    </location>
</feature>
<sequence length="310" mass="35415">MLRSSDQLNFFYGIIFLLTIQQIYAPPILSNPTYQSYSVNYISPNNQWQEVPEPTTNIFDAVRNQSPTYQNKVSNLFGLNPAVGSEGYRILRSDDESSAYVIPTTATTTPQKTFPIDNDLEDGELETWIHQMNGIDNRRNEYVSPSQTIWNTQPYGGWNVPRHSNTLSFHHTSPPQRQLLTPAYTASVPYQNRRNSLSTSYSSAFTTQQTNFPTQRPSLGPPVDIIRKNRYTGFQPNQQPPIYTSNVFLRQPFNSFRRPMFSGYLVPNYQALNKATFRGYRPNTPSSGNLNYPTLGTTSQYNSTRRSPFS</sequence>
<feature type="region of interest" description="Disordered" evidence="1">
    <location>
        <begin position="280"/>
        <end position="310"/>
    </location>
</feature>
<dbReference type="WBParaSite" id="SRDH1_22410.1">
    <property type="protein sequence ID" value="SRDH1_22410.1"/>
    <property type="gene ID" value="SRDH1_22410"/>
</dbReference>
<reference evidence="4" key="2">
    <citation type="submission" date="2023-11" db="UniProtKB">
        <authorList>
            <consortium name="WormBaseParasite"/>
        </authorList>
    </citation>
    <scope>IDENTIFICATION</scope>
</reference>
<name>A0A183R9U7_9TREM</name>
<feature type="compositionally biased region" description="Polar residues" evidence="1">
    <location>
        <begin position="283"/>
        <end position="310"/>
    </location>
</feature>